<accession>A0AA87ZG64</accession>
<reference evidence="2" key="1">
    <citation type="submission" date="2023-07" db="EMBL/GenBank/DDBJ databases">
        <title>draft genome sequence of fig (Ficus carica).</title>
        <authorList>
            <person name="Takahashi T."/>
            <person name="Nishimura K."/>
        </authorList>
    </citation>
    <scope>NUCLEOTIDE SEQUENCE</scope>
</reference>
<dbReference type="Proteomes" id="UP001187192">
    <property type="component" value="Unassembled WGS sequence"/>
</dbReference>
<proteinExistence type="predicted"/>
<keyword evidence="1" id="KW-0812">Transmembrane</keyword>
<protein>
    <submittedName>
        <fullName evidence="2">Uncharacterized protein</fullName>
    </submittedName>
</protein>
<keyword evidence="3" id="KW-1185">Reference proteome</keyword>
<evidence type="ECO:0000313" key="2">
    <source>
        <dbReference type="EMBL" id="GMN31185.1"/>
    </source>
</evidence>
<feature type="transmembrane region" description="Helical" evidence="1">
    <location>
        <begin position="66"/>
        <end position="84"/>
    </location>
</feature>
<sequence>MFKIPKLPSTILLPLRSQSRRRRFTNSSIVLGENAVTRSFAILAGSFAISTGSFLISVGSAAKIDLLRILISFLFSVFFVVFSDDETRFARKLRRASLRRLISPRGFSSRRRPCDFA</sequence>
<dbReference type="EMBL" id="BTGU01000003">
    <property type="protein sequence ID" value="GMN31185.1"/>
    <property type="molecule type" value="Genomic_DNA"/>
</dbReference>
<comment type="caution">
    <text evidence="2">The sequence shown here is derived from an EMBL/GenBank/DDBJ whole genome shotgun (WGS) entry which is preliminary data.</text>
</comment>
<organism evidence="2 3">
    <name type="scientific">Ficus carica</name>
    <name type="common">Common fig</name>
    <dbReference type="NCBI Taxonomy" id="3494"/>
    <lineage>
        <taxon>Eukaryota</taxon>
        <taxon>Viridiplantae</taxon>
        <taxon>Streptophyta</taxon>
        <taxon>Embryophyta</taxon>
        <taxon>Tracheophyta</taxon>
        <taxon>Spermatophyta</taxon>
        <taxon>Magnoliopsida</taxon>
        <taxon>eudicotyledons</taxon>
        <taxon>Gunneridae</taxon>
        <taxon>Pentapetalae</taxon>
        <taxon>rosids</taxon>
        <taxon>fabids</taxon>
        <taxon>Rosales</taxon>
        <taxon>Moraceae</taxon>
        <taxon>Ficeae</taxon>
        <taxon>Ficus</taxon>
    </lineage>
</organism>
<keyword evidence="1" id="KW-1133">Transmembrane helix</keyword>
<evidence type="ECO:0000313" key="3">
    <source>
        <dbReference type="Proteomes" id="UP001187192"/>
    </source>
</evidence>
<dbReference type="AlphaFoldDB" id="A0AA87ZG64"/>
<gene>
    <name evidence="2" type="ORF">TIFTF001_003139</name>
</gene>
<evidence type="ECO:0000256" key="1">
    <source>
        <dbReference type="SAM" id="Phobius"/>
    </source>
</evidence>
<name>A0AA87ZG64_FICCA</name>
<keyword evidence="1" id="KW-0472">Membrane</keyword>
<feature type="transmembrane region" description="Helical" evidence="1">
    <location>
        <begin position="40"/>
        <end position="60"/>
    </location>
</feature>